<organism evidence="1 2">
    <name type="scientific">Ecytonucleospora hepatopenaei</name>
    <dbReference type="NCBI Taxonomy" id="646526"/>
    <lineage>
        <taxon>Eukaryota</taxon>
        <taxon>Fungi</taxon>
        <taxon>Fungi incertae sedis</taxon>
        <taxon>Microsporidia</taxon>
        <taxon>Enterocytozoonidae</taxon>
        <taxon>Ecytonucleospora</taxon>
    </lineage>
</organism>
<dbReference type="AlphaFoldDB" id="A0A1W0E3L7"/>
<comment type="caution">
    <text evidence="1">The sequence shown here is derived from an EMBL/GenBank/DDBJ whole genome shotgun (WGS) entry which is preliminary data.</text>
</comment>
<gene>
    <name evidence="1" type="ORF">EHP00_1772</name>
</gene>
<name>A0A1W0E3L7_9MICR</name>
<dbReference type="EMBL" id="MNPJ01000025">
    <property type="protein sequence ID" value="OQS53828.1"/>
    <property type="molecule type" value="Genomic_DNA"/>
</dbReference>
<dbReference type="Proteomes" id="UP000192758">
    <property type="component" value="Unassembled WGS sequence"/>
</dbReference>
<protein>
    <submittedName>
        <fullName evidence="1">Uncharacterized protein</fullName>
    </submittedName>
</protein>
<dbReference type="OrthoDB" id="2195415at2759"/>
<accession>A0A1W0E3L7</accession>
<sequence length="263" mass="30397">MNNVNEVDFKNMKEEMPKGFKKGFLLGESHELFANTIGPEVLEEIESKKCFVVMGKKKKGTKSWETLSNGSNPHANKQIYPVKKQTYYNWIVQRIGKDGNVQLEGPYVNKEMKNLLFQKKLEGTFIKRDCDACFLPFETVYEKYNNFIYEDTDLISKLYYESMEENTGEQVKLSECKKSYASTKVDTFLQNNKINGNCEEIVLLVRNKTRAYAMAILKEKFSLNEKRAGDLLNLLLAGAKKQLLVDVDMDGFTIQKTKNKQRK</sequence>
<keyword evidence="2" id="KW-1185">Reference proteome</keyword>
<proteinExistence type="predicted"/>
<evidence type="ECO:0000313" key="1">
    <source>
        <dbReference type="EMBL" id="OQS53828.1"/>
    </source>
</evidence>
<reference evidence="1 2" key="1">
    <citation type="journal article" date="2017" name="Environ. Microbiol.">
        <title>Decay of the glycolytic pathway and adaptation to intranuclear parasitism within Enterocytozoonidae microsporidia.</title>
        <authorList>
            <person name="Wiredu Boakye D."/>
            <person name="Jaroenlak P."/>
            <person name="Prachumwat A."/>
            <person name="Williams T.A."/>
            <person name="Bateman K.S."/>
            <person name="Itsathitphaisarn O."/>
            <person name="Sritunyalucksana K."/>
            <person name="Paszkiewicz K.H."/>
            <person name="Moore K.A."/>
            <person name="Stentiford G.D."/>
            <person name="Williams B.A."/>
        </authorList>
    </citation>
    <scope>NUCLEOTIDE SEQUENCE [LARGE SCALE GENOMIC DNA]</scope>
    <source>
        <strain evidence="1 2">TH1</strain>
    </source>
</reference>
<dbReference type="VEuPathDB" id="MicrosporidiaDB:EHP00_1772"/>
<evidence type="ECO:0000313" key="2">
    <source>
        <dbReference type="Proteomes" id="UP000192758"/>
    </source>
</evidence>